<dbReference type="PANTHER" id="PTHR30250">
    <property type="entry name" value="PST FAMILY PREDICTED COLANIC ACID TRANSPORTER"/>
    <property type="match status" value="1"/>
</dbReference>
<evidence type="ECO:0000256" key="3">
    <source>
        <dbReference type="ARBA" id="ARBA00022475"/>
    </source>
</evidence>
<evidence type="ECO:0000256" key="2">
    <source>
        <dbReference type="ARBA" id="ARBA00007430"/>
    </source>
</evidence>
<dbReference type="PANTHER" id="PTHR30250:SF10">
    <property type="entry name" value="LIPOPOLYSACCHARIDE BIOSYNTHESIS PROTEIN WZXC"/>
    <property type="match status" value="1"/>
</dbReference>
<keyword evidence="6 7" id="KW-0472">Membrane</keyword>
<protein>
    <recommendedName>
        <fullName evidence="10">Polysaccharide biosynthesis protein</fullName>
    </recommendedName>
</protein>
<proteinExistence type="inferred from homology"/>
<evidence type="ECO:0000256" key="5">
    <source>
        <dbReference type="ARBA" id="ARBA00022989"/>
    </source>
</evidence>
<feature type="transmembrane region" description="Helical" evidence="7">
    <location>
        <begin position="81"/>
        <end position="104"/>
    </location>
</feature>
<evidence type="ECO:0000313" key="9">
    <source>
        <dbReference type="Proteomes" id="UP000615593"/>
    </source>
</evidence>
<comment type="similarity">
    <text evidence="2">Belongs to the polysaccharide synthase family.</text>
</comment>
<evidence type="ECO:0000313" key="8">
    <source>
        <dbReference type="EMBL" id="GGZ56795.1"/>
    </source>
</evidence>
<evidence type="ECO:0000256" key="4">
    <source>
        <dbReference type="ARBA" id="ARBA00022692"/>
    </source>
</evidence>
<accession>A0ABQ3BU37</accession>
<dbReference type="EMBL" id="BMWY01000004">
    <property type="protein sequence ID" value="GGZ56795.1"/>
    <property type="molecule type" value="Genomic_DNA"/>
</dbReference>
<comment type="subcellular location">
    <subcellularLocation>
        <location evidence="1">Cell membrane</location>
        <topology evidence="1">Multi-pass membrane protein</topology>
    </subcellularLocation>
</comment>
<reference evidence="9" key="1">
    <citation type="journal article" date="2019" name="Int. J. Syst. Evol. Microbiol.">
        <title>The Global Catalogue of Microorganisms (GCM) 10K type strain sequencing project: providing services to taxonomists for standard genome sequencing and annotation.</title>
        <authorList>
            <consortium name="The Broad Institute Genomics Platform"/>
            <consortium name="The Broad Institute Genome Sequencing Center for Infectious Disease"/>
            <person name="Wu L."/>
            <person name="Ma J."/>
        </authorList>
    </citation>
    <scope>NUCLEOTIDE SEQUENCE [LARGE SCALE GENOMIC DNA]</scope>
    <source>
        <strain evidence="9">KCTC 12708</strain>
    </source>
</reference>
<keyword evidence="5 7" id="KW-1133">Transmembrane helix</keyword>
<name>A0ABQ3BU37_9FLAO</name>
<evidence type="ECO:0000256" key="6">
    <source>
        <dbReference type="ARBA" id="ARBA00023136"/>
    </source>
</evidence>
<feature type="transmembrane region" description="Helical" evidence="7">
    <location>
        <begin position="148"/>
        <end position="169"/>
    </location>
</feature>
<feature type="transmembrane region" description="Helical" evidence="7">
    <location>
        <begin position="43"/>
        <end position="69"/>
    </location>
</feature>
<dbReference type="Proteomes" id="UP000615593">
    <property type="component" value="Unassembled WGS sequence"/>
</dbReference>
<dbReference type="RefSeq" id="WP_027885616.1">
    <property type="nucleotide sequence ID" value="NZ_BMWY01000004.1"/>
</dbReference>
<keyword evidence="9" id="KW-1185">Reference proteome</keyword>
<comment type="caution">
    <text evidence="8">The sequence shown here is derived from an EMBL/GenBank/DDBJ whole genome shotgun (WGS) entry which is preliminary data.</text>
</comment>
<dbReference type="InterPro" id="IPR050833">
    <property type="entry name" value="Poly_Biosynth_Transport"/>
</dbReference>
<feature type="transmembrane region" description="Helical" evidence="7">
    <location>
        <begin position="116"/>
        <end position="136"/>
    </location>
</feature>
<keyword evidence="4 7" id="KW-0812">Transmembrane</keyword>
<feature type="transmembrane region" description="Helical" evidence="7">
    <location>
        <begin position="12"/>
        <end position="37"/>
    </location>
</feature>
<evidence type="ECO:0000256" key="7">
    <source>
        <dbReference type="SAM" id="Phobius"/>
    </source>
</evidence>
<evidence type="ECO:0008006" key="10">
    <source>
        <dbReference type="Google" id="ProtNLM"/>
    </source>
</evidence>
<evidence type="ECO:0000256" key="1">
    <source>
        <dbReference type="ARBA" id="ARBA00004651"/>
    </source>
</evidence>
<organism evidence="8 9">
    <name type="scientific">Mesonia mobilis</name>
    <dbReference type="NCBI Taxonomy" id="369791"/>
    <lineage>
        <taxon>Bacteria</taxon>
        <taxon>Pseudomonadati</taxon>
        <taxon>Bacteroidota</taxon>
        <taxon>Flavobacteriia</taxon>
        <taxon>Flavobacteriales</taxon>
        <taxon>Flavobacteriaceae</taxon>
        <taxon>Mesonia</taxon>
    </lineage>
</organism>
<keyword evidence="3" id="KW-1003">Cell membrane</keyword>
<sequence length="266" mass="29190">MKSSYKTDAVSGVKWTGLSSTTIAGGSFLLILLLTRILSKSDFGLFALVNVVVGFSAEFVDIGISQAIIQKSKITSKQLSSLYWINIGLAILVFLVVFLSSGLIADFYESPQLSLLLKWISLSFLFTGLGAQFQALFQKEMLFKKMAVIDVIAFIGYVGSTLLLAYQGYGVFSLVWGNLIRSALKSLVSLVCGWSLHQPKLYFNLKEVKYFLSFGSFRTGSFLVNFLSSQLDSILIGKFIGVSELGVYDVFNEVSKGQSSVYNIGN</sequence>
<dbReference type="Pfam" id="PF13440">
    <property type="entry name" value="Polysacc_synt_3"/>
    <property type="match status" value="1"/>
</dbReference>
<dbReference type="GeneID" id="94369464"/>
<gene>
    <name evidence="8" type="ORF">GCM10008088_17990</name>
</gene>